<evidence type="ECO:0000256" key="2">
    <source>
        <dbReference type="ARBA" id="ARBA00004798"/>
    </source>
</evidence>
<dbReference type="InterPro" id="IPR017850">
    <property type="entry name" value="Alkaline_phosphatase_core_sf"/>
</dbReference>
<dbReference type="Gene3D" id="3.40.720.10">
    <property type="entry name" value="Alkaline Phosphatase, subunit A"/>
    <property type="match status" value="1"/>
</dbReference>
<dbReference type="EMBL" id="JBBHLI010000011">
    <property type="protein sequence ID" value="MEK9502403.1"/>
    <property type="molecule type" value="Genomic_DNA"/>
</dbReference>
<dbReference type="InterPro" id="IPR005995">
    <property type="entry name" value="Pgm_bpd_ind"/>
</dbReference>
<feature type="binding site" evidence="8">
    <location>
        <position position="402"/>
    </location>
    <ligand>
        <name>Mn(2+)</name>
        <dbReference type="ChEBI" id="CHEBI:29035"/>
        <label>1</label>
    </ligand>
</feature>
<dbReference type="Proteomes" id="UP001484239">
    <property type="component" value="Unassembled WGS sequence"/>
</dbReference>
<organism evidence="12 13">
    <name type="scientific">Gaopeijia maritima</name>
    <dbReference type="NCBI Taxonomy" id="3119007"/>
    <lineage>
        <taxon>Bacteria</taxon>
        <taxon>Pseudomonadati</taxon>
        <taxon>Gemmatimonadota</taxon>
        <taxon>Longimicrobiia</taxon>
        <taxon>Gaopeijiales</taxon>
        <taxon>Gaopeijiaceae</taxon>
        <taxon>Gaopeijia</taxon>
    </lineage>
</organism>
<evidence type="ECO:0000256" key="8">
    <source>
        <dbReference type="HAMAP-Rule" id="MF_01038"/>
    </source>
</evidence>
<evidence type="ECO:0000256" key="9">
    <source>
        <dbReference type="NCBIfam" id="TIGR01307"/>
    </source>
</evidence>
<sequence length="512" mass="55353">MQKVLLVVLDGWGHSDFTGVPSPENAVEQAEVPRFRAMLGAHPHTRLACSGSDVGLPDGLMGNSEVGHLNLGAGRIVFQDIARIDRAIADGSFGDALGLPGLVQRLRERHGTLHLVGLVSDGGVHSHIRHFEAVFDRLPRDLPVRVHCITDGRDTSPRGGAHYLERIQMRCTPAPGWRVATVVGRYWAMDRDRRWDRTRKAWRAIALGEAPDLADDVGFVADRYRAGETDEFLEPTIMAGEEGRGIGPNDAVILLNFRADRMRQIGAALTDPAFDGFDREGAELAEAVTMTEVLPDLPVRVAFPARDLADGLGTVVARAGLGQLRVAETEKYAHVTYFFNGGDETPCPGEERVLIPSPKVPTYDLQPEMSAAGVCEAVLEGLRADEVSFILVNFANPDMVGHTGVIPAAVKAVETVDGCLGRILDAVQASEGRWVALVTADHGNCERMLTASGEPHTAHTTEPVDFTIVDSARRTEGVRDGGRLADVAPTVLEYLGLEQPEAMTGVSLARRR</sequence>
<feature type="binding site" evidence="8">
    <location>
        <begin position="153"/>
        <end position="154"/>
    </location>
    <ligand>
        <name>substrate</name>
    </ligand>
</feature>
<feature type="active site" description="Phosphoserine intermediate" evidence="8">
    <location>
        <position position="64"/>
    </location>
</feature>
<comment type="subunit">
    <text evidence="8">Monomer.</text>
</comment>
<feature type="binding site" evidence="8">
    <location>
        <position position="441"/>
    </location>
    <ligand>
        <name>Mn(2+)</name>
        <dbReference type="ChEBI" id="CHEBI:29035"/>
        <label>2</label>
    </ligand>
</feature>
<proteinExistence type="inferred from homology"/>
<evidence type="ECO:0000259" key="11">
    <source>
        <dbReference type="Pfam" id="PF06415"/>
    </source>
</evidence>
<feature type="binding site" evidence="8">
    <location>
        <position position="331"/>
    </location>
    <ligand>
        <name>substrate</name>
    </ligand>
</feature>
<evidence type="ECO:0000256" key="6">
    <source>
        <dbReference type="ARBA" id="ARBA00023211"/>
    </source>
</evidence>
<dbReference type="SUPFAM" id="SSF53649">
    <property type="entry name" value="Alkaline phosphatase-like"/>
    <property type="match status" value="1"/>
</dbReference>
<comment type="similarity">
    <text evidence="3 8">Belongs to the BPG-independent phosphoglycerate mutase family.</text>
</comment>
<evidence type="ECO:0000256" key="3">
    <source>
        <dbReference type="ARBA" id="ARBA00008819"/>
    </source>
</evidence>
<dbReference type="InterPro" id="IPR011258">
    <property type="entry name" value="BPG-indep_PGM_N"/>
</dbReference>
<feature type="binding site" evidence="8">
    <location>
        <position position="191"/>
    </location>
    <ligand>
        <name>substrate</name>
    </ligand>
</feature>
<feature type="binding site" evidence="8">
    <location>
        <position position="125"/>
    </location>
    <ligand>
        <name>substrate</name>
    </ligand>
</feature>
<dbReference type="HAMAP" id="MF_01038">
    <property type="entry name" value="GpmI"/>
    <property type="match status" value="1"/>
</dbReference>
<evidence type="ECO:0000256" key="7">
    <source>
        <dbReference type="ARBA" id="ARBA00023235"/>
    </source>
</evidence>
<reference evidence="12 13" key="1">
    <citation type="submission" date="2024-02" db="EMBL/GenBank/DDBJ databases">
        <title>A novel Gemmatimonadota bacterium.</title>
        <authorList>
            <person name="Du Z.-J."/>
            <person name="Ye Y.-Q."/>
        </authorList>
    </citation>
    <scope>NUCLEOTIDE SEQUENCE [LARGE SCALE GENOMIC DNA]</scope>
    <source>
        <strain evidence="12 13">DH-20</strain>
    </source>
</reference>
<comment type="caution">
    <text evidence="12">The sequence shown here is derived from an EMBL/GenBank/DDBJ whole genome shotgun (WGS) entry which is preliminary data.</text>
</comment>
<feature type="binding site" evidence="8">
    <location>
        <position position="459"/>
    </location>
    <ligand>
        <name>Mn(2+)</name>
        <dbReference type="ChEBI" id="CHEBI:29035"/>
        <label>1</label>
    </ligand>
</feature>
<feature type="domain" description="BPG-independent PGAM N-terminal" evidence="11">
    <location>
        <begin position="84"/>
        <end position="292"/>
    </location>
</feature>
<dbReference type="RefSeq" id="WP_405283967.1">
    <property type="nucleotide sequence ID" value="NZ_CP144380.1"/>
</dbReference>
<keyword evidence="4 8" id="KW-0479">Metal-binding</keyword>
<comment type="pathway">
    <text evidence="2 8">Carbohydrate degradation; glycolysis; pyruvate from D-glyceraldehyde 3-phosphate: step 3/5.</text>
</comment>
<dbReference type="PANTHER" id="PTHR31637">
    <property type="entry name" value="2,3-BISPHOSPHOGLYCERATE-INDEPENDENT PHOSPHOGLYCERATE MUTASE"/>
    <property type="match status" value="1"/>
</dbReference>
<keyword evidence="5 8" id="KW-0324">Glycolysis</keyword>
<accession>A0ABU9EE99</accession>
<evidence type="ECO:0000256" key="5">
    <source>
        <dbReference type="ARBA" id="ARBA00023152"/>
    </source>
</evidence>
<comment type="catalytic activity">
    <reaction evidence="1 8">
        <text>(2R)-2-phosphoglycerate = (2R)-3-phosphoglycerate</text>
        <dbReference type="Rhea" id="RHEA:15901"/>
        <dbReference type="ChEBI" id="CHEBI:58272"/>
        <dbReference type="ChEBI" id="CHEBI:58289"/>
        <dbReference type="EC" id="5.4.2.12"/>
    </reaction>
</comment>
<evidence type="ECO:0000313" key="12">
    <source>
        <dbReference type="EMBL" id="MEK9502403.1"/>
    </source>
</evidence>
<dbReference type="InterPro" id="IPR006124">
    <property type="entry name" value="Metalloenzyme"/>
</dbReference>
<name>A0ABU9EE99_9BACT</name>
<evidence type="ECO:0000313" key="13">
    <source>
        <dbReference type="Proteomes" id="UP001484239"/>
    </source>
</evidence>
<feature type="domain" description="Metalloenzyme" evidence="10">
    <location>
        <begin position="2"/>
        <end position="498"/>
    </location>
</feature>
<gene>
    <name evidence="8 12" type="primary">gpmI</name>
    <name evidence="12" type="ORF">WI372_15525</name>
</gene>
<keyword evidence="6 8" id="KW-0464">Manganese</keyword>
<feature type="binding site" evidence="8">
    <location>
        <position position="185"/>
    </location>
    <ligand>
        <name>substrate</name>
    </ligand>
</feature>
<dbReference type="Gene3D" id="3.40.1450.10">
    <property type="entry name" value="BPG-independent phosphoglycerate mutase, domain B"/>
    <property type="match status" value="1"/>
</dbReference>
<feature type="binding site" evidence="8">
    <location>
        <begin position="258"/>
        <end position="261"/>
    </location>
    <ligand>
        <name>substrate</name>
    </ligand>
</feature>
<dbReference type="SUPFAM" id="SSF64158">
    <property type="entry name" value="2,3-Bisphosphoglycerate-independent phosphoglycerate mutase, substrate-binding domain"/>
    <property type="match status" value="1"/>
</dbReference>
<feature type="binding site" evidence="8">
    <location>
        <position position="442"/>
    </location>
    <ligand>
        <name>Mn(2+)</name>
        <dbReference type="ChEBI" id="CHEBI:29035"/>
        <label>2</label>
    </ligand>
</feature>
<dbReference type="PANTHER" id="PTHR31637:SF0">
    <property type="entry name" value="2,3-BISPHOSPHOGLYCERATE-INDEPENDENT PHOSPHOGLYCERATE MUTASE"/>
    <property type="match status" value="1"/>
</dbReference>
<evidence type="ECO:0000259" key="10">
    <source>
        <dbReference type="Pfam" id="PF01676"/>
    </source>
</evidence>
<feature type="binding site" evidence="8">
    <location>
        <position position="398"/>
    </location>
    <ligand>
        <name>Mn(2+)</name>
        <dbReference type="ChEBI" id="CHEBI:29035"/>
        <label>1</label>
    </ligand>
</feature>
<dbReference type="PIRSF" id="PIRSF001492">
    <property type="entry name" value="IPGAM"/>
    <property type="match status" value="1"/>
</dbReference>
<dbReference type="GO" id="GO:0004619">
    <property type="term" value="F:phosphoglycerate mutase activity"/>
    <property type="evidence" value="ECO:0007669"/>
    <property type="project" value="UniProtKB-EC"/>
</dbReference>
<feature type="binding site" evidence="8">
    <location>
        <position position="10"/>
    </location>
    <ligand>
        <name>Mn(2+)</name>
        <dbReference type="ChEBI" id="CHEBI:29035"/>
        <label>2</label>
    </ligand>
</feature>
<keyword evidence="13" id="KW-1185">Reference proteome</keyword>
<comment type="function">
    <text evidence="8">Catalyzes the interconversion of 2-phosphoglycerate and 3-phosphoglycerate.</text>
</comment>
<dbReference type="Pfam" id="PF01676">
    <property type="entry name" value="Metalloenzyme"/>
    <property type="match status" value="1"/>
</dbReference>
<protein>
    <recommendedName>
        <fullName evidence="8 9">2,3-bisphosphoglycerate-independent phosphoglycerate mutase</fullName>
        <shortName evidence="8">BPG-independent PGAM</shortName>
        <shortName evidence="8">Phosphoglyceromutase</shortName>
        <shortName evidence="8">iPGM</shortName>
        <ecNumber evidence="8 9">5.4.2.12</ecNumber>
    </recommendedName>
</protein>
<dbReference type="EC" id="5.4.2.12" evidence="8 9"/>
<keyword evidence="7 8" id="KW-0413">Isomerase</keyword>
<dbReference type="InterPro" id="IPR036646">
    <property type="entry name" value="PGAM_B_sf"/>
</dbReference>
<dbReference type="Pfam" id="PF06415">
    <property type="entry name" value="iPGM_N"/>
    <property type="match status" value="1"/>
</dbReference>
<evidence type="ECO:0000256" key="1">
    <source>
        <dbReference type="ARBA" id="ARBA00000370"/>
    </source>
</evidence>
<dbReference type="CDD" id="cd16010">
    <property type="entry name" value="iPGM"/>
    <property type="match status" value="1"/>
</dbReference>
<evidence type="ECO:0000256" key="4">
    <source>
        <dbReference type="ARBA" id="ARBA00022723"/>
    </source>
</evidence>
<dbReference type="NCBIfam" id="TIGR01307">
    <property type="entry name" value="pgm_bpd_ind"/>
    <property type="match status" value="1"/>
</dbReference>
<comment type="cofactor">
    <cofactor evidence="8">
        <name>Mn(2+)</name>
        <dbReference type="ChEBI" id="CHEBI:29035"/>
    </cofactor>
    <text evidence="8">Binds 2 manganese ions per subunit.</text>
</comment>
<feature type="binding site" evidence="8">
    <location>
        <position position="64"/>
    </location>
    <ligand>
        <name>Mn(2+)</name>
        <dbReference type="ChEBI" id="CHEBI:29035"/>
        <label>2</label>
    </ligand>
</feature>